<dbReference type="Proteomes" id="UP000244855">
    <property type="component" value="Unassembled WGS sequence"/>
</dbReference>
<proteinExistence type="predicted"/>
<sequence length="203" mass="22150">MYQRSSRQGETIPTVCTNHGSAATSISRDASKREFEVKVELRAELFHALNPSSTDSTRQELPRHLANEELVTVNYKSKGNFEAQDLTSTKTGLGIVYGQRIQISYRLDSSEDSMPVLAYLHPGSAESGKAEMSIHSSSLNVVRLASAAGRMAGSTRIVGAKAKAPSNPDRLPLVHGDNRGRPVRVTYRVEPSARRKEEGEPAT</sequence>
<dbReference type="AlphaFoldDB" id="A0A2V1D2H1"/>
<evidence type="ECO:0000256" key="1">
    <source>
        <dbReference type="SAM" id="MobiDB-lite"/>
    </source>
</evidence>
<gene>
    <name evidence="2" type="ORF">DM02DRAFT_635559</name>
</gene>
<evidence type="ECO:0000313" key="3">
    <source>
        <dbReference type="Proteomes" id="UP000244855"/>
    </source>
</evidence>
<evidence type="ECO:0000313" key="2">
    <source>
        <dbReference type="EMBL" id="PVH92198.1"/>
    </source>
</evidence>
<organism evidence="2 3">
    <name type="scientific">Periconia macrospinosa</name>
    <dbReference type="NCBI Taxonomy" id="97972"/>
    <lineage>
        <taxon>Eukaryota</taxon>
        <taxon>Fungi</taxon>
        <taxon>Dikarya</taxon>
        <taxon>Ascomycota</taxon>
        <taxon>Pezizomycotina</taxon>
        <taxon>Dothideomycetes</taxon>
        <taxon>Pleosporomycetidae</taxon>
        <taxon>Pleosporales</taxon>
        <taxon>Massarineae</taxon>
        <taxon>Periconiaceae</taxon>
        <taxon>Periconia</taxon>
    </lineage>
</organism>
<name>A0A2V1D2H1_9PLEO</name>
<accession>A0A2V1D2H1</accession>
<dbReference type="EMBL" id="KZ805708">
    <property type="protein sequence ID" value="PVH92198.1"/>
    <property type="molecule type" value="Genomic_DNA"/>
</dbReference>
<keyword evidence="3" id="KW-1185">Reference proteome</keyword>
<reference evidence="2 3" key="1">
    <citation type="journal article" date="2018" name="Sci. Rep.">
        <title>Comparative genomics provides insights into the lifestyle and reveals functional heterogeneity of dark septate endophytic fungi.</title>
        <authorList>
            <person name="Knapp D.G."/>
            <person name="Nemeth J.B."/>
            <person name="Barry K."/>
            <person name="Hainaut M."/>
            <person name="Henrissat B."/>
            <person name="Johnson J."/>
            <person name="Kuo A."/>
            <person name="Lim J.H.P."/>
            <person name="Lipzen A."/>
            <person name="Nolan M."/>
            <person name="Ohm R.A."/>
            <person name="Tamas L."/>
            <person name="Grigoriev I.V."/>
            <person name="Spatafora J.W."/>
            <person name="Nagy L.G."/>
            <person name="Kovacs G.M."/>
        </authorList>
    </citation>
    <scope>NUCLEOTIDE SEQUENCE [LARGE SCALE GENOMIC DNA]</scope>
    <source>
        <strain evidence="2 3">DSE2036</strain>
    </source>
</reference>
<protein>
    <submittedName>
        <fullName evidence="2">Uncharacterized protein</fullName>
    </submittedName>
</protein>
<feature type="region of interest" description="Disordered" evidence="1">
    <location>
        <begin position="160"/>
        <end position="181"/>
    </location>
</feature>